<dbReference type="AlphaFoldDB" id="A0AAD5TF04"/>
<accession>A0AAD5TF04</accession>
<keyword evidence="2" id="KW-1185">Reference proteome</keyword>
<name>A0AAD5TF04_9FUNG</name>
<gene>
    <name evidence="1" type="ORF">HDU87_007241</name>
</gene>
<protein>
    <submittedName>
        <fullName evidence="1">Uncharacterized protein</fullName>
    </submittedName>
</protein>
<reference evidence="1" key="1">
    <citation type="submission" date="2020-05" db="EMBL/GenBank/DDBJ databases">
        <title>Phylogenomic resolution of chytrid fungi.</title>
        <authorList>
            <person name="Stajich J.E."/>
            <person name="Amses K."/>
            <person name="Simmons R."/>
            <person name="Seto K."/>
            <person name="Myers J."/>
            <person name="Bonds A."/>
            <person name="Quandt C.A."/>
            <person name="Barry K."/>
            <person name="Liu P."/>
            <person name="Grigoriev I."/>
            <person name="Longcore J.E."/>
            <person name="James T.Y."/>
        </authorList>
    </citation>
    <scope>NUCLEOTIDE SEQUENCE</scope>
    <source>
        <strain evidence="1">JEL0379</strain>
    </source>
</reference>
<comment type="caution">
    <text evidence="1">The sequence shown here is derived from an EMBL/GenBank/DDBJ whole genome shotgun (WGS) entry which is preliminary data.</text>
</comment>
<proteinExistence type="predicted"/>
<organism evidence="1 2">
    <name type="scientific">Geranomyces variabilis</name>
    <dbReference type="NCBI Taxonomy" id="109894"/>
    <lineage>
        <taxon>Eukaryota</taxon>
        <taxon>Fungi</taxon>
        <taxon>Fungi incertae sedis</taxon>
        <taxon>Chytridiomycota</taxon>
        <taxon>Chytridiomycota incertae sedis</taxon>
        <taxon>Chytridiomycetes</taxon>
        <taxon>Spizellomycetales</taxon>
        <taxon>Powellomycetaceae</taxon>
        <taxon>Geranomyces</taxon>
    </lineage>
</organism>
<dbReference type="EMBL" id="JADGJQ010000066">
    <property type="protein sequence ID" value="KAJ3174026.1"/>
    <property type="molecule type" value="Genomic_DNA"/>
</dbReference>
<sequence>MQKGPDGIQVSRITAVEVREHLGVDPAPFARTPNCGVNWDLNTLKPLSPSKFFLGHRAKLMKFFDLKSEPMTRSFLDAYLLETMSQMKPGIEKLSLVGEIGIQYTSSTGAFINGFGDWVLAYGEVGTGRHTYNISLIGEAKRSGGLELDAEQNILQLLTYMIIVHKERLKAGKQSAAVCGFLSNFDRFRFFKITHEGSILKSHSFDERREPGLILACMHKLFTSAQASSPSTMAPSQAATMTQGIIVERGDIAGPFGEELDEGWDEEIDELLAEIEEEGPTSSVA</sequence>
<evidence type="ECO:0000313" key="2">
    <source>
        <dbReference type="Proteomes" id="UP001212152"/>
    </source>
</evidence>
<evidence type="ECO:0000313" key="1">
    <source>
        <dbReference type="EMBL" id="KAJ3174026.1"/>
    </source>
</evidence>
<dbReference type="Proteomes" id="UP001212152">
    <property type="component" value="Unassembled WGS sequence"/>
</dbReference>